<dbReference type="Pfam" id="PF25399">
    <property type="entry name" value="DeaD_dimer"/>
    <property type="match status" value="1"/>
</dbReference>
<evidence type="ECO:0000256" key="4">
    <source>
        <dbReference type="ARBA" id="ARBA00022806"/>
    </source>
</evidence>
<dbReference type="HAMAP" id="MF_00964">
    <property type="entry name" value="DEAD_helicase_DeaD"/>
    <property type="match status" value="1"/>
</dbReference>
<evidence type="ECO:0000256" key="5">
    <source>
        <dbReference type="ARBA" id="ARBA00022840"/>
    </source>
</evidence>
<evidence type="ECO:0000256" key="1">
    <source>
        <dbReference type="ARBA" id="ARBA00022490"/>
    </source>
</evidence>
<dbReference type="FunFam" id="3.40.50.300:FF:000108">
    <property type="entry name" value="ATP-dependent RNA helicase RhlE"/>
    <property type="match status" value="1"/>
</dbReference>
<evidence type="ECO:0000313" key="11">
    <source>
        <dbReference type="Proteomes" id="UP000239239"/>
    </source>
</evidence>
<gene>
    <name evidence="9" type="primary">deaD</name>
    <name evidence="9" type="synonym">csdA</name>
    <name evidence="10" type="ORF">C3928_11945</name>
</gene>
<keyword evidence="1 9" id="KW-0963">Cytoplasm</keyword>
<dbReference type="EMBL" id="PQWY01000016">
    <property type="protein sequence ID" value="PPK29776.1"/>
    <property type="molecule type" value="Genomic_DNA"/>
</dbReference>
<keyword evidence="6 9" id="KW-0694">RNA-binding</keyword>
<evidence type="ECO:0000256" key="7">
    <source>
        <dbReference type="ARBA" id="ARBA00023016"/>
    </source>
</evidence>
<comment type="catalytic activity">
    <reaction evidence="8 9">
        <text>ATP + H2O = ADP + phosphate + H(+)</text>
        <dbReference type="Rhea" id="RHEA:13065"/>
        <dbReference type="ChEBI" id="CHEBI:15377"/>
        <dbReference type="ChEBI" id="CHEBI:15378"/>
        <dbReference type="ChEBI" id="CHEBI:30616"/>
        <dbReference type="ChEBI" id="CHEBI:43474"/>
        <dbReference type="ChEBI" id="CHEBI:456216"/>
        <dbReference type="EC" id="3.6.4.13"/>
    </reaction>
</comment>
<dbReference type="Gene3D" id="3.30.70.330">
    <property type="match status" value="1"/>
</dbReference>
<dbReference type="Proteomes" id="UP000239239">
    <property type="component" value="Unassembled WGS sequence"/>
</dbReference>
<keyword evidence="4 9" id="KW-0347">Helicase</keyword>
<dbReference type="InterPro" id="IPR050547">
    <property type="entry name" value="DEAD_box_RNA_helicases"/>
</dbReference>
<dbReference type="GO" id="GO:0005524">
    <property type="term" value="F:ATP binding"/>
    <property type="evidence" value="ECO:0007669"/>
    <property type="project" value="UniProtKB-UniRule"/>
</dbReference>
<dbReference type="GO" id="GO:0016887">
    <property type="term" value="F:ATP hydrolysis activity"/>
    <property type="evidence" value="ECO:0007669"/>
    <property type="project" value="RHEA"/>
</dbReference>
<dbReference type="InterPro" id="IPR027417">
    <property type="entry name" value="P-loop_NTPase"/>
</dbReference>
<accession>A0A2S6EX96</accession>
<comment type="similarity">
    <text evidence="9">Belongs to the DEAD box helicase family. DeaD/CsdA subfamily.</text>
</comment>
<dbReference type="Pfam" id="PF03880">
    <property type="entry name" value="DbpA"/>
    <property type="match status" value="1"/>
</dbReference>
<dbReference type="GO" id="GO:0000027">
    <property type="term" value="P:ribosomal large subunit assembly"/>
    <property type="evidence" value="ECO:0007669"/>
    <property type="project" value="UniProtKB-UniRule"/>
</dbReference>
<dbReference type="InterPro" id="IPR014014">
    <property type="entry name" value="RNA_helicase_DEAD_Q_motif"/>
</dbReference>
<dbReference type="PROSITE" id="PS51192">
    <property type="entry name" value="HELICASE_ATP_BIND_1"/>
    <property type="match status" value="1"/>
</dbReference>
<dbReference type="CDD" id="cd00268">
    <property type="entry name" value="DEADc"/>
    <property type="match status" value="1"/>
</dbReference>
<keyword evidence="7 9" id="KW-0346">Stress response</keyword>
<dbReference type="InterPro" id="IPR034415">
    <property type="entry name" value="CsdA_RRM"/>
</dbReference>
<dbReference type="RefSeq" id="WP_027227373.1">
    <property type="nucleotide sequence ID" value="NZ_FJAK01000002.1"/>
</dbReference>
<dbReference type="InterPro" id="IPR005580">
    <property type="entry name" value="DbpA/CsdA_RNA-bd_dom"/>
</dbReference>
<dbReference type="GO" id="GO:0005840">
    <property type="term" value="C:ribosome"/>
    <property type="evidence" value="ECO:0007669"/>
    <property type="project" value="TreeGrafter"/>
</dbReference>
<protein>
    <recommendedName>
        <fullName evidence="9">ATP-dependent RNA helicase DeaD</fullName>
        <ecNumber evidence="9">3.6.4.13</ecNumber>
    </recommendedName>
    <alternativeName>
        <fullName evidence="9">Cold-shock DEAD box protein A</fullName>
    </alternativeName>
</protein>
<evidence type="ECO:0000256" key="3">
    <source>
        <dbReference type="ARBA" id="ARBA00022801"/>
    </source>
</evidence>
<dbReference type="GO" id="GO:0033592">
    <property type="term" value="F:RNA strand annealing activity"/>
    <property type="evidence" value="ECO:0007669"/>
    <property type="project" value="TreeGrafter"/>
</dbReference>
<dbReference type="GO" id="GO:0003724">
    <property type="term" value="F:RNA helicase activity"/>
    <property type="evidence" value="ECO:0007669"/>
    <property type="project" value="UniProtKB-UniRule"/>
</dbReference>
<dbReference type="CDD" id="cd12499">
    <property type="entry name" value="RRM_EcCsdA_like"/>
    <property type="match status" value="1"/>
</dbReference>
<proteinExistence type="inferred from homology"/>
<dbReference type="InterPro" id="IPR044742">
    <property type="entry name" value="DEAD/DEAH_RhlB"/>
</dbReference>
<dbReference type="EC" id="3.6.4.13" evidence="9"/>
<dbReference type="PANTHER" id="PTHR47963">
    <property type="entry name" value="DEAD-BOX ATP-DEPENDENT RNA HELICASE 47, MITOCHONDRIAL"/>
    <property type="match status" value="1"/>
</dbReference>
<evidence type="ECO:0000256" key="9">
    <source>
        <dbReference type="HAMAP-Rule" id="MF_00964"/>
    </source>
</evidence>
<dbReference type="OrthoDB" id="9805696at2"/>
<dbReference type="SMART" id="SM00487">
    <property type="entry name" value="DEXDc"/>
    <property type="match status" value="1"/>
</dbReference>
<dbReference type="InterPro" id="IPR000629">
    <property type="entry name" value="RNA-helicase_DEAD-box_CS"/>
</dbReference>
<keyword evidence="5 9" id="KW-0067">ATP-binding</keyword>
<dbReference type="PROSITE" id="PS51194">
    <property type="entry name" value="HELICASE_CTER"/>
    <property type="match status" value="1"/>
</dbReference>
<dbReference type="InterPro" id="IPR028618">
    <property type="entry name" value="DEAD_helicase_DeaD"/>
</dbReference>
<dbReference type="InterPro" id="IPR011545">
    <property type="entry name" value="DEAD/DEAH_box_helicase_dom"/>
</dbReference>
<evidence type="ECO:0000256" key="6">
    <source>
        <dbReference type="ARBA" id="ARBA00022884"/>
    </source>
</evidence>
<dbReference type="GO" id="GO:0005829">
    <property type="term" value="C:cytosol"/>
    <property type="evidence" value="ECO:0007669"/>
    <property type="project" value="TreeGrafter"/>
</dbReference>
<dbReference type="PROSITE" id="PS00039">
    <property type="entry name" value="DEAD_ATP_HELICASE"/>
    <property type="match status" value="1"/>
</dbReference>
<keyword evidence="3 9" id="KW-0378">Hydrolase</keyword>
<reference evidence="10 11" key="1">
    <citation type="submission" date="2018-02" db="EMBL/GenBank/DDBJ databases">
        <title>Draft genome sequences of four Legionella pneumophila clinical strains isolated in Ontario.</title>
        <authorList>
            <person name="Fortuna A."/>
            <person name="Ramnarine R."/>
            <person name="Li A."/>
            <person name="Frantz C."/>
            <person name="Mallo G."/>
        </authorList>
    </citation>
    <scope>NUCLEOTIDE SEQUENCE [LARGE SCALE GENOMIC DNA]</scope>
    <source>
        <strain evidence="10 11">LG61</strain>
    </source>
</reference>
<dbReference type="InterPro" id="IPR057325">
    <property type="entry name" value="DeaD_dimer"/>
</dbReference>
<evidence type="ECO:0000256" key="2">
    <source>
        <dbReference type="ARBA" id="ARBA00022741"/>
    </source>
</evidence>
<name>A0A2S6EX96_LEGPN</name>
<dbReference type="PANTHER" id="PTHR47963:SF8">
    <property type="entry name" value="ATP-DEPENDENT RNA HELICASE DEAD"/>
    <property type="match status" value="1"/>
</dbReference>
<dbReference type="SUPFAM" id="SSF52540">
    <property type="entry name" value="P-loop containing nucleoside triphosphate hydrolases"/>
    <property type="match status" value="1"/>
</dbReference>
<dbReference type="SMART" id="SM00490">
    <property type="entry name" value="HELICc"/>
    <property type="match status" value="1"/>
</dbReference>
<dbReference type="Gene3D" id="3.40.50.300">
    <property type="entry name" value="P-loop containing nucleotide triphosphate hydrolases"/>
    <property type="match status" value="2"/>
</dbReference>
<sequence>MNQEISNFSAFNFSNALNKALEDMKFTTPSPIQAQTIPLMLQGRDAIALAQTGTGKTAAFALPILQNLSPDIPATQALILAPTRELAIQVAEQFELLSKYQRNVTIAVLCGGQEYGRQLKQLRSGAQVVVGTPGRILDHIDKGTLLLNNLQTFILDEADEMLRMGFIEDVETILEKLPEKKQMALFSATMPYRIRQIANTYLNDPASIEIRMETATVKSIEQRFLFASVHQKPDALIRVLEVEDYQGVIVFVRTKSSTEEVAELLQQHGLRAMAIHGDITQSLRERIIAQFKQGAIDILVATDVAARGLDVERVTHVINYDMPHDNETYVHRIGRTGRAGRSGVTVLFVTPKESRLISSIERHTRQRIEKVQVPNDHMIQMARQQRFMSNITARLNHEHVYSYKRIVEEYMKENDASAVDVAAALALLLHKDMPWKKELNLPKAASAFKEERARAGEKGLDLRGRFKEERKAFSGDRKGARGSKKDFAKDFSNERKKFNDGRKAFNQEPAAQDLFRIDVGKIHGVKPGNIVGAIANEAGLQSRYITGLKIHEDHSTVRLPKGMPKEVMKDLTKAWVCGRQLNLTLIGSA</sequence>
<comment type="caution">
    <text evidence="10">The sequence shown here is derived from an EMBL/GenBank/DDBJ whole genome shotgun (WGS) entry which is preliminary data.</text>
</comment>
<dbReference type="AlphaFoldDB" id="A0A2S6EX96"/>
<evidence type="ECO:0000313" key="10">
    <source>
        <dbReference type="EMBL" id="PPK29776.1"/>
    </source>
</evidence>
<evidence type="ECO:0000256" key="8">
    <source>
        <dbReference type="ARBA" id="ARBA00047984"/>
    </source>
</evidence>
<dbReference type="GO" id="GO:0070417">
    <property type="term" value="P:cellular response to cold"/>
    <property type="evidence" value="ECO:0007669"/>
    <property type="project" value="InterPro"/>
</dbReference>
<dbReference type="PROSITE" id="PS51195">
    <property type="entry name" value="Q_MOTIF"/>
    <property type="match status" value="1"/>
</dbReference>
<dbReference type="CDD" id="cd18787">
    <property type="entry name" value="SF2_C_DEAD"/>
    <property type="match status" value="1"/>
</dbReference>
<dbReference type="InterPro" id="IPR001650">
    <property type="entry name" value="Helicase_C-like"/>
</dbReference>
<dbReference type="Pfam" id="PF00270">
    <property type="entry name" value="DEAD"/>
    <property type="match status" value="1"/>
</dbReference>
<keyword evidence="2 9" id="KW-0547">Nucleotide-binding</keyword>
<comment type="function">
    <text evidence="9">DEAD-box RNA helicase involved in various cellular processes at low temperature, including ribosome biogenesis, mRNA degradation and translation initiation.</text>
</comment>
<dbReference type="InterPro" id="IPR014001">
    <property type="entry name" value="Helicase_ATP-bd"/>
</dbReference>
<comment type="subcellular location">
    <subcellularLocation>
        <location evidence="9">Cytoplasm</location>
    </subcellularLocation>
</comment>
<dbReference type="Pfam" id="PF00271">
    <property type="entry name" value="Helicase_C"/>
    <property type="match status" value="1"/>
</dbReference>
<dbReference type="InterPro" id="IPR012677">
    <property type="entry name" value="Nucleotide-bd_a/b_plait_sf"/>
</dbReference>
<dbReference type="GO" id="GO:0006401">
    <property type="term" value="P:RNA catabolic process"/>
    <property type="evidence" value="ECO:0007669"/>
    <property type="project" value="UniProtKB-UniRule"/>
</dbReference>
<organism evidence="10 11">
    <name type="scientific">Legionella pneumophila</name>
    <dbReference type="NCBI Taxonomy" id="446"/>
    <lineage>
        <taxon>Bacteria</taxon>
        <taxon>Pseudomonadati</taxon>
        <taxon>Pseudomonadota</taxon>
        <taxon>Gammaproteobacteria</taxon>
        <taxon>Legionellales</taxon>
        <taxon>Legionellaceae</taxon>
        <taxon>Legionella</taxon>
    </lineage>
</organism>